<dbReference type="EMBL" id="LGRX02033557">
    <property type="protein sequence ID" value="KAK3240762.1"/>
    <property type="molecule type" value="Genomic_DNA"/>
</dbReference>
<reference evidence="2 3" key="1">
    <citation type="journal article" date="2015" name="Genome Biol. Evol.">
        <title>Comparative Genomics of a Bacterivorous Green Alga Reveals Evolutionary Causalities and Consequences of Phago-Mixotrophic Mode of Nutrition.</title>
        <authorList>
            <person name="Burns J.A."/>
            <person name="Paasch A."/>
            <person name="Narechania A."/>
            <person name="Kim E."/>
        </authorList>
    </citation>
    <scope>NUCLEOTIDE SEQUENCE [LARGE SCALE GENOMIC DNA]</scope>
    <source>
        <strain evidence="2 3">PLY_AMNH</strain>
    </source>
</reference>
<evidence type="ECO:0000313" key="3">
    <source>
        <dbReference type="Proteomes" id="UP001190700"/>
    </source>
</evidence>
<protein>
    <submittedName>
        <fullName evidence="2">Uncharacterized protein</fullName>
    </submittedName>
</protein>
<organism evidence="2 3">
    <name type="scientific">Cymbomonas tetramitiformis</name>
    <dbReference type="NCBI Taxonomy" id="36881"/>
    <lineage>
        <taxon>Eukaryota</taxon>
        <taxon>Viridiplantae</taxon>
        <taxon>Chlorophyta</taxon>
        <taxon>Pyramimonadophyceae</taxon>
        <taxon>Pyramimonadales</taxon>
        <taxon>Pyramimonadaceae</taxon>
        <taxon>Cymbomonas</taxon>
    </lineage>
</organism>
<comment type="caution">
    <text evidence="2">The sequence shown here is derived from an EMBL/GenBank/DDBJ whole genome shotgun (WGS) entry which is preliminary data.</text>
</comment>
<accession>A0AAE0BS67</accession>
<feature type="non-terminal residue" evidence="2">
    <location>
        <position position="1"/>
    </location>
</feature>
<proteinExistence type="predicted"/>
<name>A0AAE0BS67_9CHLO</name>
<feature type="compositionally biased region" description="Basic and acidic residues" evidence="1">
    <location>
        <begin position="1"/>
        <end position="45"/>
    </location>
</feature>
<dbReference type="AlphaFoldDB" id="A0AAE0BS67"/>
<dbReference type="Proteomes" id="UP001190700">
    <property type="component" value="Unassembled WGS sequence"/>
</dbReference>
<sequence>ATEAEQERRRRNEEKEVEFQQKEEEKKKMREAEKAQAAKHREGLKAAKPRMTRQELMKMGKQFAEKQGSGNHEWQEAQFIAVVEEPPRNTPSAPSTSTPLASPKGARTNRSMSSQGSDRVKAAPARNRSITTEEKRRIIISNKIKNKGDVAVEIYCPVTEAEAAEVARLQDEDALAEASECPEMIETETGAMETYSEDDFEDDEGVDQDEVLSDEVGTYVEGGEDEERGLRGDMEVLTQLQTLLDGDDPEATGNLLSTIPPHEVSAQPPPPRLDSAIAIFSKAHVRAGTAVDLMSTLGPCSVQVGTAVDLMSILGPCSVQVGTAVDLMSTLGPIGEKPMTPLPPISLGSSNASVQRDEESESLGAKIEELRQLCEEKLGEDTLLRIYRYLRDHSNAAHDSSGDEQQDWLNRELGPEKIQYAQHVFRLIMYEDQYF</sequence>
<evidence type="ECO:0000313" key="2">
    <source>
        <dbReference type="EMBL" id="KAK3240762.1"/>
    </source>
</evidence>
<evidence type="ECO:0000256" key="1">
    <source>
        <dbReference type="SAM" id="MobiDB-lite"/>
    </source>
</evidence>
<feature type="region of interest" description="Disordered" evidence="1">
    <location>
        <begin position="1"/>
        <end position="129"/>
    </location>
</feature>
<gene>
    <name evidence="2" type="ORF">CYMTET_49423</name>
</gene>
<feature type="compositionally biased region" description="Low complexity" evidence="1">
    <location>
        <begin position="90"/>
        <end position="103"/>
    </location>
</feature>
<keyword evidence="3" id="KW-1185">Reference proteome</keyword>
<feature type="compositionally biased region" description="Polar residues" evidence="1">
    <location>
        <begin position="108"/>
        <end position="117"/>
    </location>
</feature>